<evidence type="ECO:0000313" key="13">
    <source>
        <dbReference type="EMBL" id="CAH2060185.1"/>
    </source>
</evidence>
<keyword evidence="5" id="KW-0406">Ion transport</keyword>
<evidence type="ECO:0000256" key="6">
    <source>
        <dbReference type="ARBA" id="ARBA00023136"/>
    </source>
</evidence>
<proteinExistence type="predicted"/>
<keyword evidence="9" id="KW-1071">Ligand-gated ion channel</keyword>
<keyword evidence="4 11" id="KW-1133">Transmembrane helix</keyword>
<evidence type="ECO:0000256" key="8">
    <source>
        <dbReference type="ARBA" id="ARBA00023180"/>
    </source>
</evidence>
<comment type="subcellular location">
    <subcellularLocation>
        <location evidence="1">Membrane</location>
        <topology evidence="1">Multi-pass membrane protein</topology>
    </subcellularLocation>
</comment>
<evidence type="ECO:0000256" key="3">
    <source>
        <dbReference type="ARBA" id="ARBA00022692"/>
    </source>
</evidence>
<dbReference type="SUPFAM" id="SSF53850">
    <property type="entry name" value="Periplasmic binding protein-like II"/>
    <property type="match status" value="1"/>
</dbReference>
<keyword evidence="2" id="KW-0813">Transport</keyword>
<accession>A0AAU9S875</accession>
<sequence length="117" mass="13675">MRQKWDALVGDVTIRENRTLCADFTLPFSESGVYMLVPMRDNEANTWVFLKPWSVGLWVTTGCFFVLIGFVVWLFEHKVNPDFRGQVNHQIGTSLWFSFSTMVFAHRKLLLQQSRTQ</sequence>
<dbReference type="InterPro" id="IPR015683">
    <property type="entry name" value="Ionotropic_Glu_rcpt"/>
</dbReference>
<dbReference type="Pfam" id="PF00060">
    <property type="entry name" value="Lig_chan"/>
    <property type="match status" value="1"/>
</dbReference>
<feature type="transmembrane region" description="Helical" evidence="11">
    <location>
        <begin position="55"/>
        <end position="75"/>
    </location>
</feature>
<name>A0AAU9S875_THLAR</name>
<evidence type="ECO:0000256" key="2">
    <source>
        <dbReference type="ARBA" id="ARBA00022448"/>
    </source>
</evidence>
<evidence type="ECO:0000256" key="1">
    <source>
        <dbReference type="ARBA" id="ARBA00004141"/>
    </source>
</evidence>
<keyword evidence="8" id="KW-0325">Glycoprotein</keyword>
<dbReference type="AlphaFoldDB" id="A0AAU9S875"/>
<gene>
    <name evidence="13" type="ORF">TAV2_LOCUS14971</name>
</gene>
<keyword evidence="3 11" id="KW-0812">Transmembrane</keyword>
<dbReference type="GO" id="GO:0015276">
    <property type="term" value="F:ligand-gated monoatomic ion channel activity"/>
    <property type="evidence" value="ECO:0007669"/>
    <property type="project" value="InterPro"/>
</dbReference>
<dbReference type="Proteomes" id="UP000836841">
    <property type="component" value="Chromosome 4"/>
</dbReference>
<feature type="domain" description="Ionotropic glutamate receptor C-terminal" evidence="12">
    <location>
        <begin position="55"/>
        <end position="108"/>
    </location>
</feature>
<keyword evidence="6 11" id="KW-0472">Membrane</keyword>
<keyword evidence="14" id="KW-1185">Reference proteome</keyword>
<dbReference type="GO" id="GO:0016020">
    <property type="term" value="C:membrane"/>
    <property type="evidence" value="ECO:0007669"/>
    <property type="project" value="UniProtKB-SubCell"/>
</dbReference>
<keyword evidence="10" id="KW-0407">Ion channel</keyword>
<reference evidence="13 14" key="1">
    <citation type="submission" date="2022-03" db="EMBL/GenBank/DDBJ databases">
        <authorList>
            <person name="Nunn A."/>
            <person name="Chopra R."/>
            <person name="Nunn A."/>
            <person name="Contreras Garrido A."/>
        </authorList>
    </citation>
    <scope>NUCLEOTIDE SEQUENCE [LARGE SCALE GENOMIC DNA]</scope>
</reference>
<dbReference type="Gene3D" id="3.40.190.10">
    <property type="entry name" value="Periplasmic binding protein-like II"/>
    <property type="match status" value="1"/>
</dbReference>
<organism evidence="13 14">
    <name type="scientific">Thlaspi arvense</name>
    <name type="common">Field penny-cress</name>
    <dbReference type="NCBI Taxonomy" id="13288"/>
    <lineage>
        <taxon>Eukaryota</taxon>
        <taxon>Viridiplantae</taxon>
        <taxon>Streptophyta</taxon>
        <taxon>Embryophyta</taxon>
        <taxon>Tracheophyta</taxon>
        <taxon>Spermatophyta</taxon>
        <taxon>Magnoliopsida</taxon>
        <taxon>eudicotyledons</taxon>
        <taxon>Gunneridae</taxon>
        <taxon>Pentapetalae</taxon>
        <taxon>rosids</taxon>
        <taxon>malvids</taxon>
        <taxon>Brassicales</taxon>
        <taxon>Brassicaceae</taxon>
        <taxon>Thlaspideae</taxon>
        <taxon>Thlaspi</taxon>
    </lineage>
</organism>
<dbReference type="InterPro" id="IPR001320">
    <property type="entry name" value="Iontro_rcpt_C"/>
</dbReference>
<protein>
    <recommendedName>
        <fullName evidence="12">Ionotropic glutamate receptor C-terminal domain-containing protein</fullName>
    </recommendedName>
</protein>
<dbReference type="Gene3D" id="1.10.287.70">
    <property type="match status" value="1"/>
</dbReference>
<evidence type="ECO:0000256" key="10">
    <source>
        <dbReference type="ARBA" id="ARBA00023303"/>
    </source>
</evidence>
<evidence type="ECO:0000313" key="14">
    <source>
        <dbReference type="Proteomes" id="UP000836841"/>
    </source>
</evidence>
<evidence type="ECO:0000256" key="7">
    <source>
        <dbReference type="ARBA" id="ARBA00023170"/>
    </source>
</evidence>
<dbReference type="EMBL" id="OU466860">
    <property type="protein sequence ID" value="CAH2060185.1"/>
    <property type="molecule type" value="Genomic_DNA"/>
</dbReference>
<keyword evidence="7" id="KW-0675">Receptor</keyword>
<evidence type="ECO:0000256" key="4">
    <source>
        <dbReference type="ARBA" id="ARBA00022989"/>
    </source>
</evidence>
<dbReference type="PANTHER" id="PTHR18966">
    <property type="entry name" value="IONOTROPIC GLUTAMATE RECEPTOR"/>
    <property type="match status" value="1"/>
</dbReference>
<evidence type="ECO:0000256" key="5">
    <source>
        <dbReference type="ARBA" id="ARBA00023065"/>
    </source>
</evidence>
<evidence type="ECO:0000256" key="11">
    <source>
        <dbReference type="SAM" id="Phobius"/>
    </source>
</evidence>
<evidence type="ECO:0000256" key="9">
    <source>
        <dbReference type="ARBA" id="ARBA00023286"/>
    </source>
</evidence>
<evidence type="ECO:0000259" key="12">
    <source>
        <dbReference type="Pfam" id="PF00060"/>
    </source>
</evidence>